<dbReference type="PANTHER" id="PTHR32063:SF0">
    <property type="entry name" value="SWARMING MOTILITY PROTEIN SWRC"/>
    <property type="match status" value="1"/>
</dbReference>
<dbReference type="Gene3D" id="3.30.2090.10">
    <property type="entry name" value="Multidrug efflux transporter AcrB TolC docking domain, DN and DC subdomains"/>
    <property type="match status" value="3"/>
</dbReference>
<comment type="caution">
    <text evidence="3">The sequence shown here is derived from an EMBL/GenBank/DDBJ whole genome shotgun (WGS) entry which is preliminary data.</text>
</comment>
<feature type="transmembrane region" description="Helical" evidence="2">
    <location>
        <begin position="503"/>
        <end position="529"/>
    </location>
</feature>
<dbReference type="SUPFAM" id="SSF82693">
    <property type="entry name" value="Multidrug efflux transporter AcrB pore domain, PN1, PN2, PC1 and PC2 subdomains"/>
    <property type="match status" value="2"/>
</dbReference>
<dbReference type="Pfam" id="PF00873">
    <property type="entry name" value="ACR_tran"/>
    <property type="match status" value="2"/>
</dbReference>
<feature type="transmembrane region" description="Helical" evidence="2">
    <location>
        <begin position="426"/>
        <end position="450"/>
    </location>
</feature>
<feature type="transmembrane region" description="Helical" evidence="2">
    <location>
        <begin position="921"/>
        <end position="941"/>
    </location>
</feature>
<dbReference type="Gene3D" id="3.30.70.1430">
    <property type="entry name" value="Multidrug efflux transporter AcrB pore domain"/>
    <property type="match status" value="2"/>
</dbReference>
<feature type="transmembrane region" description="Helical" evidence="2">
    <location>
        <begin position="570"/>
        <end position="590"/>
    </location>
</feature>
<dbReference type="PRINTS" id="PR00702">
    <property type="entry name" value="ACRIFLAVINRP"/>
</dbReference>
<feature type="transmembrane region" description="Helical" evidence="2">
    <location>
        <begin position="891"/>
        <end position="914"/>
    </location>
</feature>
<proteinExistence type="predicted"/>
<evidence type="ECO:0000256" key="2">
    <source>
        <dbReference type="SAM" id="Phobius"/>
    </source>
</evidence>
<protein>
    <submittedName>
        <fullName evidence="3">Efflux RND transporter permease subunit</fullName>
    </submittedName>
</protein>
<feature type="region of interest" description="Disordered" evidence="1">
    <location>
        <begin position="250"/>
        <end position="284"/>
    </location>
</feature>
<feature type="transmembrane region" description="Helical" evidence="2">
    <location>
        <begin position="1027"/>
        <end position="1051"/>
    </location>
</feature>
<dbReference type="Gene3D" id="3.30.70.1320">
    <property type="entry name" value="Multidrug efflux transporter AcrB pore domain like"/>
    <property type="match status" value="2"/>
</dbReference>
<accession>A0ABV9EBZ7</accession>
<feature type="transmembrane region" description="Helical" evidence="2">
    <location>
        <begin position="471"/>
        <end position="491"/>
    </location>
</feature>
<feature type="region of interest" description="Disordered" evidence="1">
    <location>
        <begin position="1055"/>
        <end position="1090"/>
    </location>
</feature>
<dbReference type="PANTHER" id="PTHR32063">
    <property type="match status" value="1"/>
</dbReference>
<keyword evidence="2" id="KW-0472">Membrane</keyword>
<feature type="transmembrane region" description="Helical" evidence="2">
    <location>
        <begin position="401"/>
        <end position="420"/>
    </location>
</feature>
<dbReference type="Proteomes" id="UP001595891">
    <property type="component" value="Unassembled WGS sequence"/>
</dbReference>
<feature type="transmembrane region" description="Helical" evidence="2">
    <location>
        <begin position="996"/>
        <end position="1021"/>
    </location>
</feature>
<feature type="transmembrane region" description="Helical" evidence="2">
    <location>
        <begin position="947"/>
        <end position="971"/>
    </location>
</feature>
<evidence type="ECO:0000313" key="3">
    <source>
        <dbReference type="EMBL" id="MFC4586333.1"/>
    </source>
</evidence>
<dbReference type="InterPro" id="IPR027463">
    <property type="entry name" value="AcrB_DN_DC_subdom"/>
</dbReference>
<name>A0ABV9EBZ7_9ACTN</name>
<keyword evidence="2" id="KW-0812">Transmembrane</keyword>
<feature type="compositionally biased region" description="Basic residues" evidence="1">
    <location>
        <begin position="1056"/>
        <end position="1068"/>
    </location>
</feature>
<feature type="compositionally biased region" description="Low complexity" evidence="1">
    <location>
        <begin position="250"/>
        <end position="273"/>
    </location>
</feature>
<keyword evidence="2" id="KW-1133">Transmembrane helix</keyword>
<sequence>MSLLARLSLANRGLVALITIVVAAFGVYTIPALKQQLLPSLSFPAVSVVATYPGAAPQIVEDHVTRPLEDSVRGITGVTGVNSTSRESSSTVQVQFDYGTDIDAAQGQIQQAISRVQAQLPDGVDPQAVAGSTDDIPVLQLAAASTQDQQRLADKLNDQVVPALSGVAGVRDVTVSGTRAQVVTITPDDDELAKHGLTASAIATAIQSAGTPVPAGTLTKAGQSLSVQVGTTLGSVKDIRDLYLPPAATGQAQGQAQAQGQGQGQAQRRPAGQAGAGGQGQVAPVRPVAAPKPVRLGSVATVKLALADATTLTRTNGKPSLGVSVTMKPDGNAVAISHDVRAKLPALAKGLGDDVRFTVIFDQAPSVEQAIESLTTEGLLGLAMAVLIILLFLFSLRSTIVTAVSIPLSVLIALIALWTQDFSLNMLTLGALTIAIGRVVDDSIVVLENIKRHLSYGEDKRDAVENGVREVAGAVTASTLTTVAVFLPIAFVGGLVGELFSPFAITVTVALLASLLVSLTVVPVLSYWFMKRPKAGDTEAIRRAADEKERRSPLQRLYVPVIRFATRHRITTVAVALVIFVVTLGLVPMLKTSFIDNSGQNTISVRQTLPVSTSLAAADTMAKKVEEVVTSTSEVESYQVTVGGGGGGVFGGAAGRGGGGGTARASYSLTLRDGTDAGAVEKKLTDRLGALKDAGEITVGQAGGFGGNSLAVVVRAAQLDTLRTATQAVQGAMQGVPDVTEVTSSVADTAPRVDVTVDRRKAAAKGLSEIAVGQAVSQAFRGTTVTQLAMDGTTADVILRGGDTPASLGDLRDLKIVGKVTVGDVATVRQVNGPVVVTRIDGDRSATVSAKATGANLGATNTELRTKLAALSLPAGATYEIGGVSADQAEAFGSLGLALVAAIALVFFVMVATFRSLIQPLVLLVSIPFAATGAIGLLLATGTSLGLAAMIGMLMLVGIVVTNAIVLLDLINQYREQGMPLHEAVVEGGRRRLRPILMTALATIFALLPMALGITGGGGFISKPLAIVVIGGLISSTLLTLVLVPTLYTMVENRKEKSRARRTARRAARPSVPPIEEAPSEPAGAVSGRS</sequence>
<dbReference type="EMBL" id="JBHSFN010000004">
    <property type="protein sequence ID" value="MFC4586333.1"/>
    <property type="molecule type" value="Genomic_DNA"/>
</dbReference>
<dbReference type="Gene3D" id="3.30.70.1440">
    <property type="entry name" value="Multidrug efflux transporter AcrB pore domain"/>
    <property type="match status" value="1"/>
</dbReference>
<feature type="transmembrane region" description="Helical" evidence="2">
    <location>
        <begin position="378"/>
        <end position="394"/>
    </location>
</feature>
<dbReference type="Gene3D" id="1.20.1640.10">
    <property type="entry name" value="Multidrug efflux transporter AcrB transmembrane domain"/>
    <property type="match status" value="3"/>
</dbReference>
<dbReference type="InterPro" id="IPR001036">
    <property type="entry name" value="Acrflvin-R"/>
</dbReference>
<dbReference type="SUPFAM" id="SSF82866">
    <property type="entry name" value="Multidrug efflux transporter AcrB transmembrane domain"/>
    <property type="match status" value="2"/>
</dbReference>
<organism evidence="3 4">
    <name type="scientific">Sphaerisporangium corydalis</name>
    <dbReference type="NCBI Taxonomy" id="1441875"/>
    <lineage>
        <taxon>Bacteria</taxon>
        <taxon>Bacillati</taxon>
        <taxon>Actinomycetota</taxon>
        <taxon>Actinomycetes</taxon>
        <taxon>Streptosporangiales</taxon>
        <taxon>Streptosporangiaceae</taxon>
        <taxon>Sphaerisporangium</taxon>
    </lineage>
</organism>
<dbReference type="RefSeq" id="WP_262843673.1">
    <property type="nucleotide sequence ID" value="NZ_JANZYP010000020.1"/>
</dbReference>
<evidence type="ECO:0000313" key="4">
    <source>
        <dbReference type="Proteomes" id="UP001595891"/>
    </source>
</evidence>
<dbReference type="SUPFAM" id="SSF82714">
    <property type="entry name" value="Multidrug efflux transporter AcrB TolC docking domain, DN and DC subdomains"/>
    <property type="match status" value="2"/>
</dbReference>
<reference evidence="4" key="1">
    <citation type="journal article" date="2019" name="Int. J. Syst. Evol. Microbiol.">
        <title>The Global Catalogue of Microorganisms (GCM) 10K type strain sequencing project: providing services to taxonomists for standard genome sequencing and annotation.</title>
        <authorList>
            <consortium name="The Broad Institute Genomics Platform"/>
            <consortium name="The Broad Institute Genome Sequencing Center for Infectious Disease"/>
            <person name="Wu L."/>
            <person name="Ma J."/>
        </authorList>
    </citation>
    <scope>NUCLEOTIDE SEQUENCE [LARGE SCALE GENOMIC DNA]</scope>
    <source>
        <strain evidence="4">CCUG 49560</strain>
    </source>
</reference>
<gene>
    <name evidence="3" type="ORF">ACFO8L_09630</name>
</gene>
<keyword evidence="4" id="KW-1185">Reference proteome</keyword>
<evidence type="ECO:0000256" key="1">
    <source>
        <dbReference type="SAM" id="MobiDB-lite"/>
    </source>
</evidence>